<name>A0A8X6QP82_NEPPI</name>
<sequence>MLTQEWVIVKPARTGLNISIRTTELTDAESSRFQGIIYFGLFDGKKILNYGFGNRVFELKIVCVSKLKTCMYSSKENSTERVRDLHDNFFMGNGEKNFTDGEEGGYNDSLPDFNSWIVTVSSLSLAAMFAITGGAFAIVNAIRNSAEMVFGFLGILIWNTFGILCGTVSIFSWIILYLSKFRKNVMTLEELEQHWVSEFRSCVGFSFYLVVISTTLFIVNVGIISTIIKQPWVDRKLRSELRKKLSSGKFISHSPASSIAKKPKSDIISV</sequence>
<feature type="transmembrane region" description="Helical" evidence="6">
    <location>
        <begin position="205"/>
        <end position="228"/>
    </location>
</feature>
<organism evidence="7 8">
    <name type="scientific">Nephila pilipes</name>
    <name type="common">Giant wood spider</name>
    <name type="synonym">Nephila maculata</name>
    <dbReference type="NCBI Taxonomy" id="299642"/>
    <lineage>
        <taxon>Eukaryota</taxon>
        <taxon>Metazoa</taxon>
        <taxon>Ecdysozoa</taxon>
        <taxon>Arthropoda</taxon>
        <taxon>Chelicerata</taxon>
        <taxon>Arachnida</taxon>
        <taxon>Araneae</taxon>
        <taxon>Araneomorphae</taxon>
        <taxon>Entelegynae</taxon>
        <taxon>Araneoidea</taxon>
        <taxon>Nephilidae</taxon>
        <taxon>Nephila</taxon>
    </lineage>
</organism>
<dbReference type="EMBL" id="BMAW01130577">
    <property type="protein sequence ID" value="GFU35654.1"/>
    <property type="molecule type" value="Genomic_DNA"/>
</dbReference>
<evidence type="ECO:0000313" key="7">
    <source>
        <dbReference type="EMBL" id="GFU35654.1"/>
    </source>
</evidence>
<comment type="caution">
    <text evidence="7">The sequence shown here is derived from an EMBL/GenBank/DDBJ whole genome shotgun (WGS) entry which is preliminary data.</text>
</comment>
<evidence type="ECO:0000313" key="8">
    <source>
        <dbReference type="Proteomes" id="UP000887013"/>
    </source>
</evidence>
<keyword evidence="8" id="KW-1185">Reference proteome</keyword>
<dbReference type="PANTHER" id="PTHR31548:SF1">
    <property type="entry name" value="LD47387P"/>
    <property type="match status" value="1"/>
</dbReference>
<evidence type="ECO:0000256" key="2">
    <source>
        <dbReference type="ARBA" id="ARBA00005787"/>
    </source>
</evidence>
<dbReference type="GO" id="GO:0016020">
    <property type="term" value="C:membrane"/>
    <property type="evidence" value="ECO:0007669"/>
    <property type="project" value="UniProtKB-SubCell"/>
</dbReference>
<feature type="transmembrane region" description="Helical" evidence="6">
    <location>
        <begin position="149"/>
        <end position="178"/>
    </location>
</feature>
<accession>A0A8X6QP82</accession>
<evidence type="ECO:0000256" key="4">
    <source>
        <dbReference type="ARBA" id="ARBA00022989"/>
    </source>
</evidence>
<keyword evidence="5 6" id="KW-0472">Membrane</keyword>
<dbReference type="GO" id="GO:0007605">
    <property type="term" value="P:sensory perception of sound"/>
    <property type="evidence" value="ECO:0007669"/>
    <property type="project" value="UniProtKB-ARBA"/>
</dbReference>
<protein>
    <submittedName>
        <fullName evidence="7">Uncharacterized protein</fullName>
    </submittedName>
</protein>
<keyword evidence="3 6" id="KW-0812">Transmembrane</keyword>
<reference evidence="7" key="1">
    <citation type="submission" date="2020-08" db="EMBL/GenBank/DDBJ databases">
        <title>Multicomponent nature underlies the extraordinary mechanical properties of spider dragline silk.</title>
        <authorList>
            <person name="Kono N."/>
            <person name="Nakamura H."/>
            <person name="Mori M."/>
            <person name="Yoshida Y."/>
            <person name="Ohtoshi R."/>
            <person name="Malay A.D."/>
            <person name="Moran D.A.P."/>
            <person name="Tomita M."/>
            <person name="Numata K."/>
            <person name="Arakawa K."/>
        </authorList>
    </citation>
    <scope>NUCLEOTIDE SEQUENCE</scope>
</reference>
<feature type="transmembrane region" description="Helical" evidence="6">
    <location>
        <begin position="116"/>
        <end position="142"/>
    </location>
</feature>
<dbReference type="AlphaFoldDB" id="A0A8X6QP82"/>
<proteinExistence type="inferred from homology"/>
<evidence type="ECO:0000256" key="1">
    <source>
        <dbReference type="ARBA" id="ARBA00004141"/>
    </source>
</evidence>
<evidence type="ECO:0000256" key="3">
    <source>
        <dbReference type="ARBA" id="ARBA00022692"/>
    </source>
</evidence>
<keyword evidence="4 6" id="KW-1133">Transmembrane helix</keyword>
<comment type="similarity">
    <text evidence="2">Belongs to the clarin family.</text>
</comment>
<evidence type="ECO:0000256" key="5">
    <source>
        <dbReference type="ARBA" id="ARBA00023136"/>
    </source>
</evidence>
<dbReference type="InterPro" id="IPR026748">
    <property type="entry name" value="Clarin"/>
</dbReference>
<dbReference type="Gene3D" id="1.20.140.150">
    <property type="match status" value="1"/>
</dbReference>
<dbReference type="Proteomes" id="UP000887013">
    <property type="component" value="Unassembled WGS sequence"/>
</dbReference>
<dbReference type="PANTHER" id="PTHR31548">
    <property type="entry name" value="CLARIN"/>
    <property type="match status" value="1"/>
</dbReference>
<gene>
    <name evidence="7" type="primary">NCL1_29837</name>
    <name evidence="7" type="ORF">NPIL_369741</name>
</gene>
<dbReference type="OrthoDB" id="6432214at2759"/>
<comment type="subcellular location">
    <subcellularLocation>
        <location evidence="1">Membrane</location>
        <topology evidence="1">Multi-pass membrane protein</topology>
    </subcellularLocation>
</comment>
<evidence type="ECO:0000256" key="6">
    <source>
        <dbReference type="SAM" id="Phobius"/>
    </source>
</evidence>